<protein>
    <submittedName>
        <fullName evidence="1">Uncharacterized protein</fullName>
    </submittedName>
</protein>
<comment type="caution">
    <text evidence="1">The sequence shown here is derived from an EMBL/GenBank/DDBJ whole genome shotgun (WGS) entry which is preliminary data.</text>
</comment>
<name>A0AAD4BPK6_BOLED</name>
<accession>A0AAD4BPK6</accession>
<sequence>MRERKHVKDWTAGYMFRFPRPTPGVHLPAYQGRRWKSFDRSHDNYEGGPVLESLRQDRNPYEIVEEPYYRPGLWTSFRDYGYRLLSSFSQMFYLDPPIKLVDHILPVGVADDYQPSLQVNNYITGECAIPFIHLSLSDAGPFREIFALSWPNIKVTDVVILSAAQMNEISATTSEDLVTTFLRGRLNDGRHVCLDLELDHVHLTSNELEVTVDVDSLIWVTRSLHFRTPLAIYLGPIVEDKAPMHKNNHVYVDILVPQSQGDADATGSRTEWMTMSFPLCGVPHTTFGTLGGASNAMYVYICFPRMIHRDEMTHRRANRIPKEILDFFWDHILLPSIRQHSDLGNAPYVALTLDEVRFKARKGGNRRKQGRPKAVPFTMDMLKKVQSTMENIIRDDPDRYANYGSFFFVLDCKGIKLWAKTSLLQEDASLTNVLLKNVPALDWPYMVDRENGELLVDLGIGINPSGNQTLVGLWRLDALEASFGAGGFLRGNIHHTCTLGRYGGIQAEMSQERGRQTHVAFRSAYNLSYEVVRPNDNRPTFVMDKDAYALNNEFMQECTQAISMYSGEAKRRSYGVRDEYRMSGIAMEHIMSELLDKVKTFLASDPILWISSEVWFEFLSRRVRALQLAQITIKDLDPPNFGILTGIVCHLIRCTSSTPIILDYHVRESMALLQFSRVCERFGMFFLLDLDLHKTSPLSAIQQHDDSEVLKLMEAKLQKKEGRPAWRIASQDDLEQFPIGNMPTWALLIKTIRDQPWLIMRAWMWTNDLSYLEPVVGKLFVQFTCQLWMQIDEAWLIDPQHRPEPMSLQDAIKSWSLDGVFKTIRACFFKACNADIPGSTGAGRRQPGFAERTDIFFPEPSSNSKPARRSPWSIFWSKPGYIWEYHELVKEYSASGELEIVDRLHMIFSLLQTLPDASKGSSNTPGKTWKSEDNRIVLITNPKFYKIDGISQEKGQRTRRKTARV</sequence>
<evidence type="ECO:0000313" key="1">
    <source>
        <dbReference type="EMBL" id="KAF8435840.1"/>
    </source>
</evidence>
<keyword evidence="2" id="KW-1185">Reference proteome</keyword>
<proteinExistence type="predicted"/>
<dbReference type="Proteomes" id="UP001194468">
    <property type="component" value="Unassembled WGS sequence"/>
</dbReference>
<organism evidence="1 2">
    <name type="scientific">Boletus edulis BED1</name>
    <dbReference type="NCBI Taxonomy" id="1328754"/>
    <lineage>
        <taxon>Eukaryota</taxon>
        <taxon>Fungi</taxon>
        <taxon>Dikarya</taxon>
        <taxon>Basidiomycota</taxon>
        <taxon>Agaricomycotina</taxon>
        <taxon>Agaricomycetes</taxon>
        <taxon>Agaricomycetidae</taxon>
        <taxon>Boletales</taxon>
        <taxon>Boletineae</taxon>
        <taxon>Boletaceae</taxon>
        <taxon>Boletoideae</taxon>
        <taxon>Boletus</taxon>
    </lineage>
</organism>
<reference evidence="1" key="1">
    <citation type="submission" date="2019-10" db="EMBL/GenBank/DDBJ databases">
        <authorList>
            <consortium name="DOE Joint Genome Institute"/>
            <person name="Kuo A."/>
            <person name="Miyauchi S."/>
            <person name="Kiss E."/>
            <person name="Drula E."/>
            <person name="Kohler A."/>
            <person name="Sanchez-Garcia M."/>
            <person name="Andreopoulos B."/>
            <person name="Barry K.W."/>
            <person name="Bonito G."/>
            <person name="Buee M."/>
            <person name="Carver A."/>
            <person name="Chen C."/>
            <person name="Cichocki N."/>
            <person name="Clum A."/>
            <person name="Culley D."/>
            <person name="Crous P.W."/>
            <person name="Fauchery L."/>
            <person name="Girlanda M."/>
            <person name="Hayes R."/>
            <person name="Keri Z."/>
            <person name="LaButti K."/>
            <person name="Lipzen A."/>
            <person name="Lombard V."/>
            <person name="Magnuson J."/>
            <person name="Maillard F."/>
            <person name="Morin E."/>
            <person name="Murat C."/>
            <person name="Nolan M."/>
            <person name="Ohm R."/>
            <person name="Pangilinan J."/>
            <person name="Pereira M."/>
            <person name="Perotto S."/>
            <person name="Peter M."/>
            <person name="Riley R."/>
            <person name="Sitrit Y."/>
            <person name="Stielow B."/>
            <person name="Szollosi G."/>
            <person name="Zifcakova L."/>
            <person name="Stursova M."/>
            <person name="Spatafora J.W."/>
            <person name="Tedersoo L."/>
            <person name="Vaario L.-M."/>
            <person name="Yamada A."/>
            <person name="Yan M."/>
            <person name="Wang P."/>
            <person name="Xu J."/>
            <person name="Bruns T."/>
            <person name="Baldrian P."/>
            <person name="Vilgalys R."/>
            <person name="Henrissat B."/>
            <person name="Grigoriev I.V."/>
            <person name="Hibbett D."/>
            <person name="Nagy L.G."/>
            <person name="Martin F.M."/>
        </authorList>
    </citation>
    <scope>NUCLEOTIDE SEQUENCE</scope>
    <source>
        <strain evidence="1">BED1</strain>
    </source>
</reference>
<gene>
    <name evidence="1" type="ORF">L210DRAFT_3362974</name>
</gene>
<evidence type="ECO:0000313" key="2">
    <source>
        <dbReference type="Proteomes" id="UP001194468"/>
    </source>
</evidence>
<dbReference type="EMBL" id="WHUW01000024">
    <property type="protein sequence ID" value="KAF8435840.1"/>
    <property type="molecule type" value="Genomic_DNA"/>
</dbReference>
<reference evidence="1" key="2">
    <citation type="journal article" date="2020" name="Nat. Commun.">
        <title>Large-scale genome sequencing of mycorrhizal fungi provides insights into the early evolution of symbiotic traits.</title>
        <authorList>
            <person name="Miyauchi S."/>
            <person name="Kiss E."/>
            <person name="Kuo A."/>
            <person name="Drula E."/>
            <person name="Kohler A."/>
            <person name="Sanchez-Garcia M."/>
            <person name="Morin E."/>
            <person name="Andreopoulos B."/>
            <person name="Barry K.W."/>
            <person name="Bonito G."/>
            <person name="Buee M."/>
            <person name="Carver A."/>
            <person name="Chen C."/>
            <person name="Cichocki N."/>
            <person name="Clum A."/>
            <person name="Culley D."/>
            <person name="Crous P.W."/>
            <person name="Fauchery L."/>
            <person name="Girlanda M."/>
            <person name="Hayes R.D."/>
            <person name="Keri Z."/>
            <person name="LaButti K."/>
            <person name="Lipzen A."/>
            <person name="Lombard V."/>
            <person name="Magnuson J."/>
            <person name="Maillard F."/>
            <person name="Murat C."/>
            <person name="Nolan M."/>
            <person name="Ohm R.A."/>
            <person name="Pangilinan J."/>
            <person name="Pereira M.F."/>
            <person name="Perotto S."/>
            <person name="Peter M."/>
            <person name="Pfister S."/>
            <person name="Riley R."/>
            <person name="Sitrit Y."/>
            <person name="Stielow J.B."/>
            <person name="Szollosi G."/>
            <person name="Zifcakova L."/>
            <person name="Stursova M."/>
            <person name="Spatafora J.W."/>
            <person name="Tedersoo L."/>
            <person name="Vaario L.M."/>
            <person name="Yamada A."/>
            <person name="Yan M."/>
            <person name="Wang P."/>
            <person name="Xu J."/>
            <person name="Bruns T."/>
            <person name="Baldrian P."/>
            <person name="Vilgalys R."/>
            <person name="Dunand C."/>
            <person name="Henrissat B."/>
            <person name="Grigoriev I.V."/>
            <person name="Hibbett D."/>
            <person name="Nagy L.G."/>
            <person name="Martin F.M."/>
        </authorList>
    </citation>
    <scope>NUCLEOTIDE SEQUENCE</scope>
    <source>
        <strain evidence="1">BED1</strain>
    </source>
</reference>
<dbReference type="AlphaFoldDB" id="A0AAD4BPK6"/>
<feature type="non-terminal residue" evidence="1">
    <location>
        <position position="1"/>
    </location>
</feature>